<feature type="region of interest" description="Disordered" evidence="1">
    <location>
        <begin position="387"/>
        <end position="451"/>
    </location>
</feature>
<feature type="compositionally biased region" description="Polar residues" evidence="1">
    <location>
        <begin position="642"/>
        <end position="657"/>
    </location>
</feature>
<protein>
    <submittedName>
        <fullName evidence="2">Uncharacterized protein</fullName>
    </submittedName>
</protein>
<feature type="compositionally biased region" description="Basic and acidic residues" evidence="1">
    <location>
        <begin position="949"/>
        <end position="958"/>
    </location>
</feature>
<feature type="region of interest" description="Disordered" evidence="1">
    <location>
        <begin position="306"/>
        <end position="339"/>
    </location>
</feature>
<feature type="compositionally biased region" description="Basic residues" evidence="1">
    <location>
        <begin position="258"/>
        <end position="273"/>
    </location>
</feature>
<sequence length="958" mass="106728">MKKSYAQTLITAYTKAAERSLLVHEPARSAEVGAGTACEANANGEEQTQQQHLPDPLVPYNPLEPLSLEQQIDIECEGYTPSPPIPNKRYSVIQARIQRLRSEDNWLKTSSLPNIRRSISIKRAGRMGSKIAENPRTLSYDYTMDEARLRRKSMMLRSIVQWNSGSSGDLVAQQAQAARALHQRRFSSAKALQTQPDDSLDELFQEQSHGSFPLTRLIQRRGTFACGDMRTRRMKFLILLQASESNEVFQQQQQQQQQHHRRQSTYPHSKHHHDNVSVDSRSASRFSGIRRNSFIPYNTCDKFITTEERRSARNSRRPSINPFAPRLAQQYAQPERSAIRRHSFFPIRREDKIFESDPLEQRRHSFNPIGVNNTLKSEYAGGAASGVYDRRGSFNPDSRRGSFNPDSRRGSFNPDSRRGSFNPDSRRGSFNPDSRRGSFAPPPSSAGQQKSPRFLQVPGFEHEFHMERRPSGDSSGSETGASSHLLSPPMHQVDPSPYTYLPRPTGKHYHFGVTSPVLESQAERQAVERRHSFNPVVRVSAAGPDSDGAAASRGPPNVPLIVVNADTSGRFLTVPSEDSEQRMVGGGMGPDSLEVRRHSFNTAPQSAYLASHNANPTLERPVPQRNISFRLDPSGLEGSPISYPTSQASSTSVTPSKQFAKRSSLKYKPQGYSPSDAAAATAVRPSSFNQEMVLFQPLALVESRGASPSSNLSYCGSERVGSERSPKASRTTSISSDYSAVTTSVYADDTLRQPLRPGESDNGFRPVSPAGHPPVYHYLPGDPRSRNFGVYDDDMTESNQYTDLSYSTHSAYQPSGGIRRCASFRESRTQPLQHIRTDSTGSADSGPATLSPSLSTNANVPIHRSRSAGSLPGERGIPRRDGDIRNLRALPRRWDDTRYTQQEARRLAEERYSTRPSPPQSPLFRPYSYASWRVPKPPSPLVGKHWPPSKHDTDSNSS</sequence>
<feature type="compositionally biased region" description="Polar residues" evidence="1">
    <location>
        <begin position="838"/>
        <end position="859"/>
    </location>
</feature>
<feature type="compositionally biased region" description="Basic and acidic residues" evidence="1">
    <location>
        <begin position="388"/>
        <end position="400"/>
    </location>
</feature>
<feature type="region of interest" description="Disordered" evidence="1">
    <location>
        <begin position="828"/>
        <end position="884"/>
    </location>
</feature>
<feature type="region of interest" description="Disordered" evidence="1">
    <location>
        <begin position="905"/>
        <end position="958"/>
    </location>
</feature>
<feature type="region of interest" description="Disordered" evidence="1">
    <location>
        <begin position="466"/>
        <end position="503"/>
    </location>
</feature>
<feature type="compositionally biased region" description="Polar residues" evidence="1">
    <location>
        <begin position="472"/>
        <end position="485"/>
    </location>
</feature>
<organism evidence="2 3">
    <name type="scientific">Plakobranchus ocellatus</name>
    <dbReference type="NCBI Taxonomy" id="259542"/>
    <lineage>
        <taxon>Eukaryota</taxon>
        <taxon>Metazoa</taxon>
        <taxon>Spiralia</taxon>
        <taxon>Lophotrochozoa</taxon>
        <taxon>Mollusca</taxon>
        <taxon>Gastropoda</taxon>
        <taxon>Heterobranchia</taxon>
        <taxon>Euthyneura</taxon>
        <taxon>Panpulmonata</taxon>
        <taxon>Sacoglossa</taxon>
        <taxon>Placobranchoidea</taxon>
        <taxon>Plakobranchidae</taxon>
        <taxon>Plakobranchus</taxon>
    </lineage>
</organism>
<accession>A0AAV3ZWT0</accession>
<evidence type="ECO:0000256" key="1">
    <source>
        <dbReference type="SAM" id="MobiDB-lite"/>
    </source>
</evidence>
<dbReference type="AlphaFoldDB" id="A0AAV3ZWT0"/>
<dbReference type="Proteomes" id="UP000735302">
    <property type="component" value="Unassembled WGS sequence"/>
</dbReference>
<dbReference type="EMBL" id="BLXT01002893">
    <property type="protein sequence ID" value="GFN98892.1"/>
    <property type="molecule type" value="Genomic_DNA"/>
</dbReference>
<feature type="region of interest" description="Disordered" evidence="1">
    <location>
        <begin position="248"/>
        <end position="284"/>
    </location>
</feature>
<comment type="caution">
    <text evidence="2">The sequence shown here is derived from an EMBL/GenBank/DDBJ whole genome shotgun (WGS) entry which is preliminary data.</text>
</comment>
<proteinExistence type="predicted"/>
<reference evidence="2 3" key="1">
    <citation type="journal article" date="2021" name="Elife">
        <title>Chloroplast acquisition without the gene transfer in kleptoplastic sea slugs, Plakobranchus ocellatus.</title>
        <authorList>
            <person name="Maeda T."/>
            <person name="Takahashi S."/>
            <person name="Yoshida T."/>
            <person name="Shimamura S."/>
            <person name="Takaki Y."/>
            <person name="Nagai Y."/>
            <person name="Toyoda A."/>
            <person name="Suzuki Y."/>
            <person name="Arimoto A."/>
            <person name="Ishii H."/>
            <person name="Satoh N."/>
            <person name="Nishiyama T."/>
            <person name="Hasebe M."/>
            <person name="Maruyama T."/>
            <person name="Minagawa J."/>
            <person name="Obokata J."/>
            <person name="Shigenobu S."/>
        </authorList>
    </citation>
    <scope>NUCLEOTIDE SEQUENCE [LARGE SCALE GENOMIC DNA]</scope>
</reference>
<feature type="region of interest" description="Disordered" evidence="1">
    <location>
        <begin position="749"/>
        <end position="781"/>
    </location>
</feature>
<keyword evidence="3" id="KW-1185">Reference proteome</keyword>
<evidence type="ECO:0000313" key="2">
    <source>
        <dbReference type="EMBL" id="GFN98892.1"/>
    </source>
</evidence>
<feature type="region of interest" description="Disordered" evidence="1">
    <location>
        <begin position="705"/>
        <end position="735"/>
    </location>
</feature>
<gene>
    <name evidence="2" type="ORF">PoB_002539800</name>
</gene>
<feature type="region of interest" description="Disordered" evidence="1">
    <location>
        <begin position="537"/>
        <end position="557"/>
    </location>
</feature>
<feature type="compositionally biased region" description="Low complexity" evidence="1">
    <location>
        <begin position="540"/>
        <end position="552"/>
    </location>
</feature>
<name>A0AAV3ZWT0_9GAST</name>
<feature type="region of interest" description="Disordered" evidence="1">
    <location>
        <begin position="632"/>
        <end position="657"/>
    </location>
</feature>
<evidence type="ECO:0000313" key="3">
    <source>
        <dbReference type="Proteomes" id="UP000735302"/>
    </source>
</evidence>